<sequence length="395" mass="42472">MAWEVYTFDVPTGRLLASIDIPSLLWTLTVSSCSLSTTREKGLGEGDASGLTVPWTALSAESQDGRVSQLAPYRRGIVLGWDGAPVVAGMVGMRTDSALDTRFDLVSPLDFLASRYVVHEEMFGAGEGSTTHDNINFSGMSLRGIAAEIGVLATEDKPGGHLPILWQYTGEGGSHERTYHGYNVSNNSAKKLITEIADVDGGPDMQLRPRILPDNRLEWVFLAGSDAEPYLTQADGIPTITWYRGGGTCDDIKVAHGAPTMRVYATGSGQDEGTLCHLSEDMRLCHTRDPWPLVEGTASSTDWDNADLVARHGDARLSAGGSPIAQVTCSVHASDAACPVTPGVVWPGQLVDLFVEGHPALPDGIYTMRLMEMSGRLSDEVKLTFDPIPDPWEAL</sequence>
<dbReference type="Proteomes" id="UP000016638">
    <property type="component" value="Unassembled WGS sequence"/>
</dbReference>
<dbReference type="RefSeq" id="WP_021726327.1">
    <property type="nucleotide sequence ID" value="NZ_AWEZ01000047.1"/>
</dbReference>
<gene>
    <name evidence="1" type="ORF">HMPREF1316_2358</name>
</gene>
<proteinExistence type="predicted"/>
<organism evidence="1 2">
    <name type="scientific">Olsenella profusa F0195</name>
    <dbReference type="NCBI Taxonomy" id="1125712"/>
    <lineage>
        <taxon>Bacteria</taxon>
        <taxon>Bacillati</taxon>
        <taxon>Actinomycetota</taxon>
        <taxon>Coriobacteriia</taxon>
        <taxon>Coriobacteriales</taxon>
        <taxon>Atopobiaceae</taxon>
        <taxon>Olsenella</taxon>
    </lineage>
</organism>
<evidence type="ECO:0000313" key="2">
    <source>
        <dbReference type="Proteomes" id="UP000016638"/>
    </source>
</evidence>
<dbReference type="PATRIC" id="fig|1125712.3.peg.1417"/>
<keyword evidence="2" id="KW-1185">Reference proteome</keyword>
<reference evidence="1 2" key="1">
    <citation type="submission" date="2013-08" db="EMBL/GenBank/DDBJ databases">
        <authorList>
            <person name="Durkin A.S."/>
            <person name="Haft D.R."/>
            <person name="McCorrison J."/>
            <person name="Torralba M."/>
            <person name="Gillis M."/>
            <person name="Haft D.H."/>
            <person name="Methe B."/>
            <person name="Sutton G."/>
            <person name="Nelson K.E."/>
        </authorList>
    </citation>
    <scope>NUCLEOTIDE SEQUENCE [LARGE SCALE GENOMIC DNA]</scope>
    <source>
        <strain evidence="1 2">F0195</strain>
    </source>
</reference>
<protein>
    <submittedName>
        <fullName evidence="1">Uncharacterized protein</fullName>
    </submittedName>
</protein>
<dbReference type="EMBL" id="AWEZ01000047">
    <property type="protein sequence ID" value="ERL08052.1"/>
    <property type="molecule type" value="Genomic_DNA"/>
</dbReference>
<name>U2UY63_9ACTN</name>
<dbReference type="AlphaFoldDB" id="U2UY63"/>
<dbReference type="STRING" id="1125712.HMPREF1316_2358"/>
<dbReference type="OrthoDB" id="3194419at2"/>
<evidence type="ECO:0000313" key="1">
    <source>
        <dbReference type="EMBL" id="ERL08052.1"/>
    </source>
</evidence>
<comment type="caution">
    <text evidence="1">The sequence shown here is derived from an EMBL/GenBank/DDBJ whole genome shotgun (WGS) entry which is preliminary data.</text>
</comment>
<dbReference type="eggNOG" id="ENOG5033HB6">
    <property type="taxonomic scope" value="Bacteria"/>
</dbReference>
<accession>U2UY63</accession>